<dbReference type="Proteomes" id="UP000007382">
    <property type="component" value="Chromosome"/>
</dbReference>
<sequence length="166" mass="18802">MDDQGSVAPKERVNIVYRPATGDAKEEVELAFKQLVVGDFTQKEDDRQLEEIKPINVDKDNFDNVLESHKLSLDLTVPNSLETRKPGEEPENMSVSLKFKSLKDFDPDSIVEQVPELRELIALRDALKALKGPLGNIPDFRKKLQEIIQNEGTREKFLSELGIKNS</sequence>
<dbReference type="PANTHER" id="PTHR35850">
    <property type="entry name" value="CYTOPLASMIC PROTEIN-RELATED"/>
    <property type="match status" value="1"/>
</dbReference>
<dbReference type="KEGG" id="lfc:LFE_2273"/>
<dbReference type="AlphaFoldDB" id="I0IRP6"/>
<reference evidence="2" key="2">
    <citation type="submission" date="2012-03" db="EMBL/GenBank/DDBJ databases">
        <title>The complete genome sequence of the pioneer microbe on fresh volcanic deposit, Leptospirillum ferrooxidans strain C2-3.</title>
        <authorList>
            <person name="Fujimura R."/>
            <person name="Sato Y."/>
            <person name="Nishizawa T."/>
            <person name="Nanba K."/>
            <person name="Oshima K."/>
            <person name="Hattori M."/>
            <person name="Kamijo T."/>
            <person name="Ohta H."/>
        </authorList>
    </citation>
    <scope>NUCLEOTIDE SEQUENCE [LARGE SCALE GENOMIC DNA]</scope>
    <source>
        <strain evidence="2">C2-3</strain>
    </source>
</reference>
<accession>I0IRP6</accession>
<dbReference type="HOGENOM" id="CLU_111033_1_0_0"/>
<dbReference type="EMBL" id="AP012342">
    <property type="protein sequence ID" value="BAM07945.1"/>
    <property type="molecule type" value="Genomic_DNA"/>
</dbReference>
<organism evidence="1 2">
    <name type="scientific">Leptospirillum ferrooxidans (strain C2-3)</name>
    <dbReference type="NCBI Taxonomy" id="1162668"/>
    <lineage>
        <taxon>Bacteria</taxon>
        <taxon>Pseudomonadati</taxon>
        <taxon>Nitrospirota</taxon>
        <taxon>Nitrospiria</taxon>
        <taxon>Nitrospirales</taxon>
        <taxon>Nitrospiraceae</taxon>
        <taxon>Leptospirillum</taxon>
    </lineage>
</organism>
<dbReference type="InterPro" id="IPR008312">
    <property type="entry name" value="T6SS_TssB1"/>
</dbReference>
<reference evidence="1 2" key="1">
    <citation type="journal article" date="2012" name="J. Bacteriol.">
        <title>Complete Genome Sequence of Leptospirillum ferrooxidans Strain C2-3, Isolated from a Fresh Volcanic Ash Deposit on the Island of Miyake, Japan.</title>
        <authorList>
            <person name="Fujimura R."/>
            <person name="Sato Y."/>
            <person name="Nishizawa T."/>
            <person name="Oshima K."/>
            <person name="Kim S.-W."/>
            <person name="Hattori M."/>
            <person name="Kamijo T."/>
            <person name="Ohta H."/>
        </authorList>
    </citation>
    <scope>NUCLEOTIDE SEQUENCE [LARGE SCALE GENOMIC DNA]</scope>
    <source>
        <strain evidence="1 2">C2-3</strain>
    </source>
</reference>
<gene>
    <name evidence="1" type="ordered locus">LFE_2273</name>
</gene>
<dbReference type="eggNOG" id="COG3516">
    <property type="taxonomic scope" value="Bacteria"/>
</dbReference>
<dbReference type="PANTHER" id="PTHR35850:SF2">
    <property type="entry name" value="TYPE VI SECRETION SYSTEM CONTRACTILE SHEATH SMALL SUBUNIT"/>
    <property type="match status" value="1"/>
</dbReference>
<dbReference type="Pfam" id="PF05591">
    <property type="entry name" value="T6SS_VipA"/>
    <property type="match status" value="1"/>
</dbReference>
<dbReference type="RefSeq" id="WP_014450428.1">
    <property type="nucleotide sequence ID" value="NC_017094.1"/>
</dbReference>
<protein>
    <recommendedName>
        <fullName evidence="3">Type VI secretion system contractile sheath small subunit</fullName>
    </recommendedName>
</protein>
<proteinExistence type="predicted"/>
<evidence type="ECO:0000313" key="1">
    <source>
        <dbReference type="EMBL" id="BAM07945.1"/>
    </source>
</evidence>
<dbReference type="PATRIC" id="fig|1162668.3.peg.2697"/>
<dbReference type="PIRSF" id="PIRSF028301">
    <property type="entry name" value="UCP028301"/>
    <property type="match status" value="1"/>
</dbReference>
<evidence type="ECO:0008006" key="3">
    <source>
        <dbReference type="Google" id="ProtNLM"/>
    </source>
</evidence>
<evidence type="ECO:0000313" key="2">
    <source>
        <dbReference type="Proteomes" id="UP000007382"/>
    </source>
</evidence>
<dbReference type="STRING" id="1162668.LFE_2273"/>
<name>I0IRP6_LEPFC</name>
<keyword evidence="2" id="KW-1185">Reference proteome</keyword>
<dbReference type="NCBIfam" id="TIGR03358">
    <property type="entry name" value="VI_chp_5"/>
    <property type="match status" value="1"/>
</dbReference>
<dbReference type="OrthoDB" id="9789942at2"/>